<feature type="domain" description="Histone RNA hairpin-binding protein RNA-binding" evidence="4">
    <location>
        <begin position="127"/>
        <end position="195"/>
    </location>
</feature>
<protein>
    <recommendedName>
        <fullName evidence="4">Histone RNA hairpin-binding protein RNA-binding domain-containing protein</fullName>
    </recommendedName>
</protein>
<dbReference type="Pfam" id="PF15247">
    <property type="entry name" value="SLBP_RNA_bind"/>
    <property type="match status" value="1"/>
</dbReference>
<accession>A0A315VMW1</accession>
<evidence type="ECO:0000256" key="3">
    <source>
        <dbReference type="SAM" id="MobiDB-lite"/>
    </source>
</evidence>
<dbReference type="GO" id="GO:0071207">
    <property type="term" value="F:histone pre-mRNA stem-loop binding"/>
    <property type="evidence" value="ECO:0007669"/>
    <property type="project" value="TreeGrafter"/>
</dbReference>
<dbReference type="GO" id="GO:0051028">
    <property type="term" value="P:mRNA transport"/>
    <property type="evidence" value="ECO:0007669"/>
    <property type="project" value="TreeGrafter"/>
</dbReference>
<dbReference type="GO" id="GO:0003729">
    <property type="term" value="F:mRNA binding"/>
    <property type="evidence" value="ECO:0007669"/>
    <property type="project" value="InterPro"/>
</dbReference>
<evidence type="ECO:0000259" key="4">
    <source>
        <dbReference type="Pfam" id="PF15247"/>
    </source>
</evidence>
<reference evidence="5 6" key="1">
    <citation type="journal article" date="2018" name="G3 (Bethesda)">
        <title>A High-Quality Reference Genome for the Invasive Mosquitofish Gambusia affinis Using a Chicago Library.</title>
        <authorList>
            <person name="Hoffberg S.L."/>
            <person name="Troendle N.J."/>
            <person name="Glenn T.C."/>
            <person name="Mahmud O."/>
            <person name="Louha S."/>
            <person name="Chalopin D."/>
            <person name="Bennetzen J.L."/>
            <person name="Mauricio R."/>
        </authorList>
    </citation>
    <scope>NUCLEOTIDE SEQUENCE [LARGE SCALE GENOMIC DNA]</scope>
    <source>
        <strain evidence="5">NE01/NJP1002.9</strain>
        <tissue evidence="5">Muscle</tissue>
    </source>
</reference>
<dbReference type="AlphaFoldDB" id="A0A315VMW1"/>
<dbReference type="GO" id="GO:0005737">
    <property type="term" value="C:cytoplasm"/>
    <property type="evidence" value="ECO:0007669"/>
    <property type="project" value="TreeGrafter"/>
</dbReference>
<keyword evidence="2" id="KW-0694">RNA-binding</keyword>
<feature type="compositionally biased region" description="Basic and acidic residues" evidence="3">
    <location>
        <begin position="222"/>
        <end position="231"/>
    </location>
</feature>
<evidence type="ECO:0000256" key="2">
    <source>
        <dbReference type="ARBA" id="ARBA00022884"/>
    </source>
</evidence>
<dbReference type="PANTHER" id="PTHR17408">
    <property type="entry name" value="HISTONE RNA HAIRPIN-BINDING PROTEIN"/>
    <property type="match status" value="1"/>
</dbReference>
<comment type="similarity">
    <text evidence="1">Belongs to the SLBP family.</text>
</comment>
<dbReference type="InterPro" id="IPR026502">
    <property type="entry name" value="SLBP1/SLBP2"/>
</dbReference>
<dbReference type="GO" id="GO:0071204">
    <property type="term" value="C:histone pre-mRNA 3'end processing complex"/>
    <property type="evidence" value="ECO:0007669"/>
    <property type="project" value="TreeGrafter"/>
</dbReference>
<evidence type="ECO:0000256" key="1">
    <source>
        <dbReference type="ARBA" id="ARBA00006151"/>
    </source>
</evidence>
<dbReference type="Proteomes" id="UP000250572">
    <property type="component" value="Unassembled WGS sequence"/>
</dbReference>
<sequence length="424" mass="47143">MACLSEEKSRNVNQRSGTRSPEPAAVLQPLVVCLCQFLVRGHVERRSRPDACRLGKFLPRTVAPPRLQFRLRHAGQVFLGRPSILERCILKVSTSSVAVGTDDVDGKRAPFPRCYPRLPDPANTETNAAVLKRRQKQIQYGKNTSGYQNYLQQVPKHLRDPKLHPATPNKYRKYSRRSWDMQVRLWRRALHLWDPPASDTPDPVEQLQSQLAKMTSDLCEDGGDKQREKETPAASDASSVSPLSVDVPGAWNVPLSPPETSHRALRSPPGLSYSSRSQLTPDDGMNDWLRHLMETDHTPGHNGTQNLFPDLQFNCYSSDLSPQISALMTSRFLCSPTSSSGIRTDDPIQAPLDLMLPELDLTCFLLILNSSQCSGVLEPEIHSNFKDHHKPTSLPVARDPAAARDPVRSGPPAVGRLTVSTSFS</sequence>
<comment type="caution">
    <text evidence="5">The sequence shown here is derived from an EMBL/GenBank/DDBJ whole genome shotgun (WGS) entry which is preliminary data.</text>
</comment>
<dbReference type="InterPro" id="IPR038294">
    <property type="entry name" value="SLBP_RNA_bind_sf"/>
</dbReference>
<feature type="compositionally biased region" description="Basic and acidic residues" evidence="3">
    <location>
        <begin position="1"/>
        <end position="10"/>
    </location>
</feature>
<feature type="region of interest" description="Disordered" evidence="3">
    <location>
        <begin position="1"/>
        <end position="21"/>
    </location>
</feature>
<dbReference type="GO" id="GO:0006398">
    <property type="term" value="P:mRNA 3'-end processing by stem-loop binding and cleavage"/>
    <property type="evidence" value="ECO:0007669"/>
    <property type="project" value="TreeGrafter"/>
</dbReference>
<feature type="region of interest" description="Disordered" evidence="3">
    <location>
        <begin position="218"/>
        <end position="279"/>
    </location>
</feature>
<gene>
    <name evidence="5" type="ORF">CCH79_00011874</name>
</gene>
<organism evidence="5 6">
    <name type="scientific">Gambusia affinis</name>
    <name type="common">Western mosquitofish</name>
    <name type="synonym">Heterandria affinis</name>
    <dbReference type="NCBI Taxonomy" id="33528"/>
    <lineage>
        <taxon>Eukaryota</taxon>
        <taxon>Metazoa</taxon>
        <taxon>Chordata</taxon>
        <taxon>Craniata</taxon>
        <taxon>Vertebrata</taxon>
        <taxon>Euteleostomi</taxon>
        <taxon>Actinopterygii</taxon>
        <taxon>Neopterygii</taxon>
        <taxon>Teleostei</taxon>
        <taxon>Neoteleostei</taxon>
        <taxon>Acanthomorphata</taxon>
        <taxon>Ovalentaria</taxon>
        <taxon>Atherinomorphae</taxon>
        <taxon>Cyprinodontiformes</taxon>
        <taxon>Poeciliidae</taxon>
        <taxon>Poeciliinae</taxon>
        <taxon>Gambusia</taxon>
    </lineage>
</organism>
<feature type="region of interest" description="Disordered" evidence="3">
    <location>
        <begin position="387"/>
        <end position="424"/>
    </location>
</feature>
<evidence type="ECO:0000313" key="5">
    <source>
        <dbReference type="EMBL" id="PWA24451.1"/>
    </source>
</evidence>
<dbReference type="STRING" id="33528.ENSGAFP00000014482"/>
<name>A0A315VMW1_GAMAF</name>
<dbReference type="FunFam" id="1.10.8.1120:FF:000001">
    <property type="entry name" value="Histone RNA hairpin-binding protein-like"/>
    <property type="match status" value="1"/>
</dbReference>
<dbReference type="EMBL" id="NHOQ01001433">
    <property type="protein sequence ID" value="PWA24451.1"/>
    <property type="molecule type" value="Genomic_DNA"/>
</dbReference>
<evidence type="ECO:0000313" key="6">
    <source>
        <dbReference type="Proteomes" id="UP000250572"/>
    </source>
</evidence>
<dbReference type="PANTHER" id="PTHR17408:SF11">
    <property type="entry name" value="STEM-LOOP BINDING PROTEIN-LIKE"/>
    <property type="match status" value="1"/>
</dbReference>
<dbReference type="Gene3D" id="1.10.8.1120">
    <property type="entry name" value="Histone RNA hairpin-binding protein RNA-binding domain"/>
    <property type="match status" value="1"/>
</dbReference>
<dbReference type="InterPro" id="IPR029344">
    <property type="entry name" value="SLBP_RNA_bind"/>
</dbReference>
<keyword evidence="6" id="KW-1185">Reference proteome</keyword>
<proteinExistence type="inferred from homology"/>